<evidence type="ECO:0000313" key="9">
    <source>
        <dbReference type="Proteomes" id="UP000608530"/>
    </source>
</evidence>
<dbReference type="GO" id="GO:0008483">
    <property type="term" value="F:transaminase activity"/>
    <property type="evidence" value="ECO:0007669"/>
    <property type="project" value="UniProtKB-KW"/>
</dbReference>
<dbReference type="Gene3D" id="3.40.640.10">
    <property type="entry name" value="Type I PLP-dependent aspartate aminotransferase-like (Major domain)"/>
    <property type="match status" value="1"/>
</dbReference>
<keyword evidence="2" id="KW-0663">Pyridoxal phosphate</keyword>
<dbReference type="RefSeq" id="WP_200115087.1">
    <property type="nucleotide sequence ID" value="NZ_JAEHOH010000010.1"/>
</dbReference>
<dbReference type="Proteomes" id="UP000608530">
    <property type="component" value="Unassembled WGS sequence"/>
</dbReference>
<proteinExistence type="inferred from homology"/>
<dbReference type="AlphaFoldDB" id="A0A934Q894"/>
<evidence type="ECO:0000259" key="7">
    <source>
        <dbReference type="PROSITE" id="PS50949"/>
    </source>
</evidence>
<protein>
    <submittedName>
        <fullName evidence="8">PLP-dependent aminotransferase family protein</fullName>
    </submittedName>
</protein>
<dbReference type="Gene3D" id="1.10.10.10">
    <property type="entry name" value="Winged helix-like DNA-binding domain superfamily/Winged helix DNA-binding domain"/>
    <property type="match status" value="1"/>
</dbReference>
<dbReference type="SUPFAM" id="SSF53383">
    <property type="entry name" value="PLP-dependent transferases"/>
    <property type="match status" value="1"/>
</dbReference>
<name>A0A934Q894_9MICO</name>
<organism evidence="8 9">
    <name type="scientific">Leucobacter chromiisoli</name>
    <dbReference type="NCBI Taxonomy" id="2796471"/>
    <lineage>
        <taxon>Bacteria</taxon>
        <taxon>Bacillati</taxon>
        <taxon>Actinomycetota</taxon>
        <taxon>Actinomycetes</taxon>
        <taxon>Micrococcales</taxon>
        <taxon>Microbacteriaceae</taxon>
        <taxon>Leucobacter</taxon>
    </lineage>
</organism>
<dbReference type="GO" id="GO:0030170">
    <property type="term" value="F:pyridoxal phosphate binding"/>
    <property type="evidence" value="ECO:0007669"/>
    <property type="project" value="InterPro"/>
</dbReference>
<keyword evidence="9" id="KW-1185">Reference proteome</keyword>
<dbReference type="EMBL" id="JAEHOH010000010">
    <property type="protein sequence ID" value="MBK0418936.1"/>
    <property type="molecule type" value="Genomic_DNA"/>
</dbReference>
<evidence type="ECO:0000256" key="2">
    <source>
        <dbReference type="ARBA" id="ARBA00022898"/>
    </source>
</evidence>
<dbReference type="InterPro" id="IPR015424">
    <property type="entry name" value="PyrdxlP-dep_Trfase"/>
</dbReference>
<keyword evidence="4" id="KW-0238">DNA-binding</keyword>
<keyword evidence="3" id="KW-0805">Transcription regulation</keyword>
<reference evidence="8" key="1">
    <citation type="submission" date="2020-12" db="EMBL/GenBank/DDBJ databases">
        <title>Leucobacter sp. CAS1, isolated from Chromium sludge.</title>
        <authorList>
            <person name="Xu Z."/>
        </authorList>
    </citation>
    <scope>NUCLEOTIDE SEQUENCE</scope>
    <source>
        <strain evidence="8">CSA1</strain>
    </source>
</reference>
<dbReference type="PANTHER" id="PTHR46577">
    <property type="entry name" value="HTH-TYPE TRANSCRIPTIONAL REGULATORY PROTEIN GABR"/>
    <property type="match status" value="1"/>
</dbReference>
<dbReference type="InterPro" id="IPR000524">
    <property type="entry name" value="Tscrpt_reg_HTH_GntR"/>
</dbReference>
<dbReference type="InterPro" id="IPR036388">
    <property type="entry name" value="WH-like_DNA-bd_sf"/>
</dbReference>
<gene>
    <name evidence="8" type="ORF">JD276_07800</name>
</gene>
<comment type="caution">
    <text evidence="8">The sequence shown here is derived from an EMBL/GenBank/DDBJ whole genome shotgun (WGS) entry which is preliminary data.</text>
</comment>
<sequence length="515" mass="53303">MAAQTFRTSGEIPVHLDRASEASLPVQLAASLREAIDAETLRPGESVPATREFARRLGVARGVVVAAYEQLIAEGYLTAGHGRGTAVNPELGRGAGPRLGAGPDGEPAGDDGSGDGDGDGGNGGGAGAAAADTGTASVAAAEGSGPLDAAQHRGPLAPGMPIIDAVDRPAWRAAWRTAAARAHLAAPALGAPELRIEIAEHLRRMRGTARQADDVLVTAGAREGLGLLLTALGATRGHRLVVGVEDPGYPSLRGVAARHGAQIVALPVDADGLDTAALPEGVLDLVIVTPSHQYPLGGSLPLARRRELIAWARRTGAVIVEDDYDSELRHAGSPLPALAALDDPDSGAVVTLGTFSRTITPALAAGFMLAPTGLRSLIEPVRMELGGPVSAVVQVALTEYLASGELRRHIVRMRRRYADRRDRLSETLAGLRGVRVRPMSGGLHAVIEFGAGAEAASREAEAIRLANADGLGAAPLGEYWQRRVPGSSGLVIGMGGPDDREFERALERLREILRG</sequence>
<dbReference type="CDD" id="cd00609">
    <property type="entry name" value="AAT_like"/>
    <property type="match status" value="1"/>
</dbReference>
<evidence type="ECO:0000256" key="4">
    <source>
        <dbReference type="ARBA" id="ARBA00023125"/>
    </source>
</evidence>
<dbReference type="CDD" id="cd07377">
    <property type="entry name" value="WHTH_GntR"/>
    <property type="match status" value="1"/>
</dbReference>
<evidence type="ECO:0000256" key="5">
    <source>
        <dbReference type="ARBA" id="ARBA00023163"/>
    </source>
</evidence>
<feature type="region of interest" description="Disordered" evidence="6">
    <location>
        <begin position="87"/>
        <end position="130"/>
    </location>
</feature>
<keyword evidence="8" id="KW-0032">Aminotransferase</keyword>
<evidence type="ECO:0000256" key="3">
    <source>
        <dbReference type="ARBA" id="ARBA00023015"/>
    </source>
</evidence>
<dbReference type="InterPro" id="IPR015421">
    <property type="entry name" value="PyrdxlP-dep_Trfase_major"/>
</dbReference>
<feature type="domain" description="HTH gntR-type" evidence="7">
    <location>
        <begin position="22"/>
        <end position="90"/>
    </location>
</feature>
<dbReference type="InterPro" id="IPR004839">
    <property type="entry name" value="Aminotransferase_I/II_large"/>
</dbReference>
<feature type="compositionally biased region" description="Gly residues" evidence="6">
    <location>
        <begin position="93"/>
        <end position="103"/>
    </location>
</feature>
<dbReference type="GO" id="GO:0003700">
    <property type="term" value="F:DNA-binding transcription factor activity"/>
    <property type="evidence" value="ECO:0007669"/>
    <property type="project" value="InterPro"/>
</dbReference>
<dbReference type="SUPFAM" id="SSF46785">
    <property type="entry name" value="Winged helix' DNA-binding domain"/>
    <property type="match status" value="1"/>
</dbReference>
<keyword evidence="8" id="KW-0808">Transferase</keyword>
<dbReference type="PANTHER" id="PTHR46577:SF1">
    <property type="entry name" value="HTH-TYPE TRANSCRIPTIONAL REGULATORY PROTEIN GABR"/>
    <property type="match status" value="1"/>
</dbReference>
<accession>A0A934Q894</accession>
<dbReference type="Pfam" id="PF00392">
    <property type="entry name" value="GntR"/>
    <property type="match status" value="1"/>
</dbReference>
<keyword evidence="5" id="KW-0804">Transcription</keyword>
<dbReference type="Pfam" id="PF00155">
    <property type="entry name" value="Aminotran_1_2"/>
    <property type="match status" value="1"/>
</dbReference>
<evidence type="ECO:0000256" key="1">
    <source>
        <dbReference type="ARBA" id="ARBA00005384"/>
    </source>
</evidence>
<dbReference type="InterPro" id="IPR036390">
    <property type="entry name" value="WH_DNA-bd_sf"/>
</dbReference>
<dbReference type="InterPro" id="IPR051446">
    <property type="entry name" value="HTH_trans_reg/aminotransferase"/>
</dbReference>
<comment type="similarity">
    <text evidence="1">In the C-terminal section; belongs to the class-I pyridoxal-phosphate-dependent aminotransferase family.</text>
</comment>
<feature type="compositionally biased region" description="Acidic residues" evidence="6">
    <location>
        <begin position="107"/>
        <end position="118"/>
    </location>
</feature>
<evidence type="ECO:0000313" key="8">
    <source>
        <dbReference type="EMBL" id="MBK0418936.1"/>
    </source>
</evidence>
<evidence type="ECO:0000256" key="6">
    <source>
        <dbReference type="SAM" id="MobiDB-lite"/>
    </source>
</evidence>
<dbReference type="SMART" id="SM00345">
    <property type="entry name" value="HTH_GNTR"/>
    <property type="match status" value="1"/>
</dbReference>
<dbReference type="GO" id="GO:0003677">
    <property type="term" value="F:DNA binding"/>
    <property type="evidence" value="ECO:0007669"/>
    <property type="project" value="UniProtKB-KW"/>
</dbReference>
<dbReference type="PROSITE" id="PS50949">
    <property type="entry name" value="HTH_GNTR"/>
    <property type="match status" value="1"/>
</dbReference>